<keyword evidence="9" id="KW-1185">Reference proteome</keyword>
<dbReference type="Gene3D" id="1.10.3730.20">
    <property type="match status" value="1"/>
</dbReference>
<dbReference type="Pfam" id="PF00892">
    <property type="entry name" value="EamA"/>
    <property type="match status" value="2"/>
</dbReference>
<organism evidence="8 9">
    <name type="scientific">Polymorphospora lycopeni</name>
    <dbReference type="NCBI Taxonomy" id="3140240"/>
    <lineage>
        <taxon>Bacteria</taxon>
        <taxon>Bacillati</taxon>
        <taxon>Actinomycetota</taxon>
        <taxon>Actinomycetes</taxon>
        <taxon>Micromonosporales</taxon>
        <taxon>Micromonosporaceae</taxon>
        <taxon>Polymorphospora</taxon>
    </lineage>
</organism>
<evidence type="ECO:0000256" key="3">
    <source>
        <dbReference type="ARBA" id="ARBA00022692"/>
    </source>
</evidence>
<dbReference type="EMBL" id="JBCGDC010000008">
    <property type="protein sequence ID" value="MFB6392372.1"/>
    <property type="molecule type" value="Genomic_DNA"/>
</dbReference>
<dbReference type="InterPro" id="IPR037185">
    <property type="entry name" value="EmrE-like"/>
</dbReference>
<evidence type="ECO:0000256" key="6">
    <source>
        <dbReference type="SAM" id="Phobius"/>
    </source>
</evidence>
<feature type="transmembrane region" description="Helical" evidence="6">
    <location>
        <begin position="50"/>
        <end position="69"/>
    </location>
</feature>
<comment type="subcellular location">
    <subcellularLocation>
        <location evidence="1">Membrane</location>
        <topology evidence="1">Multi-pass membrane protein</topology>
    </subcellularLocation>
</comment>
<dbReference type="RefSeq" id="WP_375733139.1">
    <property type="nucleotide sequence ID" value="NZ_JBCGDC010000008.1"/>
</dbReference>
<feature type="transmembrane region" description="Helical" evidence="6">
    <location>
        <begin position="288"/>
        <end position="306"/>
    </location>
</feature>
<keyword evidence="3 6" id="KW-0812">Transmembrane</keyword>
<evidence type="ECO:0000313" key="9">
    <source>
        <dbReference type="Proteomes" id="UP001582793"/>
    </source>
</evidence>
<keyword evidence="4 6" id="KW-1133">Transmembrane helix</keyword>
<protein>
    <submittedName>
        <fullName evidence="8">DMT family transporter</fullName>
    </submittedName>
</protein>
<feature type="domain" description="EamA" evidence="7">
    <location>
        <begin position="175"/>
        <end position="304"/>
    </location>
</feature>
<dbReference type="PANTHER" id="PTHR32322:SF9">
    <property type="entry name" value="AMINO-ACID METABOLITE EFFLUX PUMP-RELATED"/>
    <property type="match status" value="1"/>
</dbReference>
<feature type="domain" description="EamA" evidence="7">
    <location>
        <begin position="28"/>
        <end position="155"/>
    </location>
</feature>
<feature type="transmembrane region" description="Helical" evidence="6">
    <location>
        <begin position="202"/>
        <end position="224"/>
    </location>
</feature>
<accession>A0ABV5CKB4</accession>
<gene>
    <name evidence="8" type="ORF">AAFH96_04545</name>
</gene>
<comment type="similarity">
    <text evidence="2">Belongs to the EamA transporter family.</text>
</comment>
<dbReference type="InterPro" id="IPR050638">
    <property type="entry name" value="AA-Vitamin_Transporters"/>
</dbReference>
<evidence type="ECO:0000256" key="2">
    <source>
        <dbReference type="ARBA" id="ARBA00007362"/>
    </source>
</evidence>
<comment type="caution">
    <text evidence="8">The sequence shown here is derived from an EMBL/GenBank/DDBJ whole genome shotgun (WGS) entry which is preliminary data.</text>
</comment>
<evidence type="ECO:0000256" key="5">
    <source>
        <dbReference type="ARBA" id="ARBA00023136"/>
    </source>
</evidence>
<proteinExistence type="inferred from homology"/>
<feature type="transmembrane region" description="Helical" evidence="6">
    <location>
        <begin position="81"/>
        <end position="102"/>
    </location>
</feature>
<name>A0ABV5CKB4_9ACTN</name>
<reference evidence="8 9" key="1">
    <citation type="submission" date="2024-04" db="EMBL/GenBank/DDBJ databases">
        <title>Polymorphospora sp. isolated from Baiyangdian Lake in Xiong'an New Area.</title>
        <authorList>
            <person name="Zhang X."/>
            <person name="Liu J."/>
        </authorList>
    </citation>
    <scope>NUCLEOTIDE SEQUENCE [LARGE SCALE GENOMIC DNA]</scope>
    <source>
        <strain evidence="8 9">2-325</strain>
    </source>
</reference>
<sequence>MPERGPGHGEEERMDGAGNRLVAVRFTLLALVWGASFLFIRVALDGLSPVQVVFGRLACGAAVLAVPMLAARRRWPRGVRVWGHLTVIAVLLCVAPFLLFAWAGQHIPSGLSSIYNATTPITTLLVSLAVLPDERLTRTRTAGLVVAAAGVLLVASPWTAPTGGAGTRSLLAQAACLAATTCYGLAFVYSRRFLRGTPYDPTTIAAAQVTVAAVVTAALVPFAGATPVRWSVPVVASMVVLGGIGTGVAYVWNTRIIQAWGATVASTVTYLTPVVGVSLGIVVLGEPLHWNGPVGAALVILGILTSRSRPGRTPAR</sequence>
<feature type="transmembrane region" description="Helical" evidence="6">
    <location>
        <begin position="230"/>
        <end position="252"/>
    </location>
</feature>
<evidence type="ECO:0000259" key="7">
    <source>
        <dbReference type="Pfam" id="PF00892"/>
    </source>
</evidence>
<evidence type="ECO:0000256" key="1">
    <source>
        <dbReference type="ARBA" id="ARBA00004141"/>
    </source>
</evidence>
<feature type="transmembrane region" description="Helical" evidence="6">
    <location>
        <begin position="114"/>
        <end position="131"/>
    </location>
</feature>
<dbReference type="InterPro" id="IPR000620">
    <property type="entry name" value="EamA_dom"/>
</dbReference>
<feature type="transmembrane region" description="Helical" evidence="6">
    <location>
        <begin position="259"/>
        <end position="282"/>
    </location>
</feature>
<keyword evidence="5 6" id="KW-0472">Membrane</keyword>
<feature type="transmembrane region" description="Helical" evidence="6">
    <location>
        <begin position="21"/>
        <end position="44"/>
    </location>
</feature>
<dbReference type="Proteomes" id="UP001582793">
    <property type="component" value="Unassembled WGS sequence"/>
</dbReference>
<evidence type="ECO:0000256" key="4">
    <source>
        <dbReference type="ARBA" id="ARBA00022989"/>
    </source>
</evidence>
<feature type="transmembrane region" description="Helical" evidence="6">
    <location>
        <begin position="143"/>
        <end position="160"/>
    </location>
</feature>
<dbReference type="PANTHER" id="PTHR32322">
    <property type="entry name" value="INNER MEMBRANE TRANSPORTER"/>
    <property type="match status" value="1"/>
</dbReference>
<dbReference type="SUPFAM" id="SSF103481">
    <property type="entry name" value="Multidrug resistance efflux transporter EmrE"/>
    <property type="match status" value="2"/>
</dbReference>
<feature type="transmembrane region" description="Helical" evidence="6">
    <location>
        <begin position="172"/>
        <end position="190"/>
    </location>
</feature>
<evidence type="ECO:0000313" key="8">
    <source>
        <dbReference type="EMBL" id="MFB6392372.1"/>
    </source>
</evidence>